<evidence type="ECO:0000256" key="2">
    <source>
        <dbReference type="ARBA" id="ARBA00022898"/>
    </source>
</evidence>
<comment type="caution">
    <text evidence="5">The sequence shown here is derived from an EMBL/GenBank/DDBJ whole genome shotgun (WGS) entry which is preliminary data.</text>
</comment>
<name>A0ABP8UEW0_9ACTN</name>
<evidence type="ECO:0000256" key="3">
    <source>
        <dbReference type="ARBA" id="ARBA00023239"/>
    </source>
</evidence>
<dbReference type="InterPro" id="IPR001926">
    <property type="entry name" value="TrpB-like_PALP"/>
</dbReference>
<dbReference type="EMBL" id="BAABHK010000008">
    <property type="protein sequence ID" value="GAA4630388.1"/>
    <property type="molecule type" value="Genomic_DNA"/>
</dbReference>
<comment type="cofactor">
    <cofactor evidence="1">
        <name>pyridoxal 5'-phosphate</name>
        <dbReference type="ChEBI" id="CHEBI:597326"/>
    </cofactor>
</comment>
<dbReference type="RefSeq" id="WP_345434012.1">
    <property type="nucleotide sequence ID" value="NZ_BAABHK010000008.1"/>
</dbReference>
<dbReference type="Proteomes" id="UP001501442">
    <property type="component" value="Unassembled WGS sequence"/>
</dbReference>
<organism evidence="5 6">
    <name type="scientific">Actinoallomurus vinaceus</name>
    <dbReference type="NCBI Taxonomy" id="1080074"/>
    <lineage>
        <taxon>Bacteria</taxon>
        <taxon>Bacillati</taxon>
        <taxon>Actinomycetota</taxon>
        <taxon>Actinomycetes</taxon>
        <taxon>Streptosporangiales</taxon>
        <taxon>Thermomonosporaceae</taxon>
        <taxon>Actinoallomurus</taxon>
    </lineage>
</organism>
<dbReference type="InterPro" id="IPR050147">
    <property type="entry name" value="Ser/Thr_Dehydratase"/>
</dbReference>
<dbReference type="Pfam" id="PF00291">
    <property type="entry name" value="PALP"/>
    <property type="match status" value="1"/>
</dbReference>
<dbReference type="Gene3D" id="3.40.50.1100">
    <property type="match status" value="2"/>
</dbReference>
<dbReference type="SUPFAM" id="SSF53686">
    <property type="entry name" value="Tryptophan synthase beta subunit-like PLP-dependent enzymes"/>
    <property type="match status" value="1"/>
</dbReference>
<keyword evidence="6" id="KW-1185">Reference proteome</keyword>
<accession>A0ABP8UEW0</accession>
<keyword evidence="3" id="KW-0456">Lyase</keyword>
<dbReference type="InterPro" id="IPR036052">
    <property type="entry name" value="TrpB-like_PALP_sf"/>
</dbReference>
<reference evidence="6" key="1">
    <citation type="journal article" date="2019" name="Int. J. Syst. Evol. Microbiol.">
        <title>The Global Catalogue of Microorganisms (GCM) 10K type strain sequencing project: providing services to taxonomists for standard genome sequencing and annotation.</title>
        <authorList>
            <consortium name="The Broad Institute Genomics Platform"/>
            <consortium name="The Broad Institute Genome Sequencing Center for Infectious Disease"/>
            <person name="Wu L."/>
            <person name="Ma J."/>
        </authorList>
    </citation>
    <scope>NUCLEOTIDE SEQUENCE [LARGE SCALE GENOMIC DNA]</scope>
    <source>
        <strain evidence="6">JCM 17939</strain>
    </source>
</reference>
<keyword evidence="2" id="KW-0663">Pyridoxal phosphate</keyword>
<dbReference type="PANTHER" id="PTHR48078">
    <property type="entry name" value="THREONINE DEHYDRATASE, MITOCHONDRIAL-RELATED"/>
    <property type="match status" value="1"/>
</dbReference>
<dbReference type="PANTHER" id="PTHR48078:SF7">
    <property type="entry name" value="BLL6502 PROTEIN"/>
    <property type="match status" value="1"/>
</dbReference>
<evidence type="ECO:0000313" key="6">
    <source>
        <dbReference type="Proteomes" id="UP001501442"/>
    </source>
</evidence>
<sequence length="322" mass="33744">MTELSLTDVLRARRTIEPHLPPTPLWSYPMLNEVVGATVHVKHENTQPTGAFKVRGGITLLAGMRPEERERGVLAFSTGNHAQSIAYAARLFDVPCVIVMPENPNPAKVGAVRALGADVEVHGRGMSEAQEHAEKVADDRGMTLIGVAEPELISGVGTLYLEIFEAVPDLDVLFVPVGGGSGAAAASLVASAVAPRCRVIAVQSESSPAAHDSWRAGACVTRPNHTVVEGLATGRGFDLPQQIMRDRLTDFVLVSDGRIRSAQRLLLTHAHTLAEGAGAAPLAALLARRAEFTGRRVGVVCTGGNASAAEVTEVLAAADPAG</sequence>
<gene>
    <name evidence="5" type="ORF">GCM10023196_055560</name>
</gene>
<proteinExistence type="predicted"/>
<evidence type="ECO:0000259" key="4">
    <source>
        <dbReference type="Pfam" id="PF00291"/>
    </source>
</evidence>
<feature type="domain" description="Tryptophan synthase beta chain-like PALP" evidence="4">
    <location>
        <begin position="16"/>
        <end position="303"/>
    </location>
</feature>
<protein>
    <submittedName>
        <fullName evidence="5">Pyridoxal-phosphate dependent enzyme</fullName>
    </submittedName>
</protein>
<evidence type="ECO:0000256" key="1">
    <source>
        <dbReference type="ARBA" id="ARBA00001933"/>
    </source>
</evidence>
<evidence type="ECO:0000313" key="5">
    <source>
        <dbReference type="EMBL" id="GAA4630388.1"/>
    </source>
</evidence>